<dbReference type="AlphaFoldDB" id="A0A8T1ST69"/>
<proteinExistence type="predicted"/>
<evidence type="ECO:0000313" key="1">
    <source>
        <dbReference type="EMBL" id="KAG6932141.1"/>
    </source>
</evidence>
<reference evidence="1 2" key="1">
    <citation type="journal article" date="2020" name="G3 (Bethesda)">
        <title>Draft Genome of the Common Snapping Turtle, Chelydra serpentina, a Model for Phenotypic Plasticity in Reptiles.</title>
        <authorList>
            <person name="Das D."/>
            <person name="Singh S.K."/>
            <person name="Bierstedt J."/>
            <person name="Erickson A."/>
            <person name="Galli G.L.J."/>
            <person name="Crossley D.A. 2nd"/>
            <person name="Rhen T."/>
        </authorList>
    </citation>
    <scope>NUCLEOTIDE SEQUENCE [LARGE SCALE GENOMIC DNA]</scope>
    <source>
        <strain evidence="1">KW</strain>
    </source>
</reference>
<keyword evidence="2" id="KW-1185">Reference proteome</keyword>
<name>A0A8T1ST69_CHESE</name>
<organism evidence="1 2">
    <name type="scientific">Chelydra serpentina</name>
    <name type="common">Snapping turtle</name>
    <name type="synonym">Testudo serpentina</name>
    <dbReference type="NCBI Taxonomy" id="8475"/>
    <lineage>
        <taxon>Eukaryota</taxon>
        <taxon>Metazoa</taxon>
        <taxon>Chordata</taxon>
        <taxon>Craniata</taxon>
        <taxon>Vertebrata</taxon>
        <taxon>Euteleostomi</taxon>
        <taxon>Archelosauria</taxon>
        <taxon>Testudinata</taxon>
        <taxon>Testudines</taxon>
        <taxon>Cryptodira</taxon>
        <taxon>Durocryptodira</taxon>
        <taxon>Americhelydia</taxon>
        <taxon>Chelydroidea</taxon>
        <taxon>Chelydridae</taxon>
        <taxon>Chelydra</taxon>
    </lineage>
</organism>
<dbReference type="Proteomes" id="UP000765507">
    <property type="component" value="Unassembled WGS sequence"/>
</dbReference>
<evidence type="ECO:0000313" key="2">
    <source>
        <dbReference type="Proteomes" id="UP000765507"/>
    </source>
</evidence>
<dbReference type="EMBL" id="JAHGAV010000103">
    <property type="protein sequence ID" value="KAG6932141.1"/>
    <property type="molecule type" value="Genomic_DNA"/>
</dbReference>
<accession>A0A8T1ST69</accession>
<protein>
    <submittedName>
        <fullName evidence="1">Uncharacterized protein</fullName>
    </submittedName>
</protein>
<comment type="caution">
    <text evidence="1">The sequence shown here is derived from an EMBL/GenBank/DDBJ whole genome shotgun (WGS) entry which is preliminary data.</text>
</comment>
<gene>
    <name evidence="1" type="ORF">G0U57_000271</name>
</gene>
<sequence>MFTLEYARLQPLFRLLLDILLRFWLHFSPHLLIYTVPIHGPTKSRDLLVNLLLALAKMAIYKTRVRRLADGVSCDCRADFRSSVRSRIRAEFLWAASTGSLDTFEEQWALSGVLCSVSP</sequence>